<evidence type="ECO:0000313" key="7">
    <source>
        <dbReference type="EMBL" id="KAJ8469299.1"/>
    </source>
</evidence>
<evidence type="ECO:0000256" key="3">
    <source>
        <dbReference type="ARBA" id="ARBA00022989"/>
    </source>
</evidence>
<accession>A0AAD7TM10</accession>
<dbReference type="Proteomes" id="UP001215151">
    <property type="component" value="Unassembled WGS sequence"/>
</dbReference>
<evidence type="ECO:0000256" key="4">
    <source>
        <dbReference type="ARBA" id="ARBA00023136"/>
    </source>
</evidence>
<dbReference type="Pfam" id="PF00083">
    <property type="entry name" value="Sugar_tr"/>
    <property type="match status" value="1"/>
</dbReference>
<keyword evidence="3 6" id="KW-1133">Transmembrane helix</keyword>
<keyword evidence="8" id="KW-1185">Reference proteome</keyword>
<comment type="caution">
    <text evidence="7">The sequence shown here is derived from an EMBL/GenBank/DDBJ whole genome shotgun (WGS) entry which is preliminary data.</text>
</comment>
<dbReference type="InterPro" id="IPR036259">
    <property type="entry name" value="MFS_trans_sf"/>
</dbReference>
<keyword evidence="2 6" id="KW-0812">Transmembrane</keyword>
<evidence type="ECO:0000256" key="6">
    <source>
        <dbReference type="SAM" id="Phobius"/>
    </source>
</evidence>
<dbReference type="PANTHER" id="PTHR48022:SF29">
    <property type="entry name" value="SUGAR TRANSPORTER, PUTATIVE (AFU_ORTHOLOGUE AFUA_6G14500)-RELATED"/>
    <property type="match status" value="1"/>
</dbReference>
<dbReference type="SUPFAM" id="SSF103473">
    <property type="entry name" value="MFS general substrate transporter"/>
    <property type="match status" value="1"/>
</dbReference>
<protein>
    <recommendedName>
        <fullName evidence="9">Major facilitator superfamily (MFS) profile domain-containing protein</fullName>
    </recommendedName>
</protein>
<dbReference type="InterPro" id="IPR005828">
    <property type="entry name" value="MFS_sugar_transport-like"/>
</dbReference>
<dbReference type="GO" id="GO:0005351">
    <property type="term" value="F:carbohydrate:proton symporter activity"/>
    <property type="evidence" value="ECO:0007669"/>
    <property type="project" value="TreeGrafter"/>
</dbReference>
<reference evidence="7" key="1">
    <citation type="submission" date="2022-11" db="EMBL/GenBank/DDBJ databases">
        <title>Genome Sequence of Cubamyces cubensis.</title>
        <authorList>
            <person name="Buettner E."/>
        </authorList>
    </citation>
    <scope>NUCLEOTIDE SEQUENCE</scope>
    <source>
        <strain evidence="7">MPL-01</strain>
    </source>
</reference>
<dbReference type="PANTHER" id="PTHR48022">
    <property type="entry name" value="PLASTIDIC GLUCOSE TRANSPORTER 4"/>
    <property type="match status" value="1"/>
</dbReference>
<comment type="subcellular location">
    <subcellularLocation>
        <location evidence="1">Membrane</location>
        <topology evidence="1">Multi-pass membrane protein</topology>
    </subcellularLocation>
</comment>
<evidence type="ECO:0000256" key="2">
    <source>
        <dbReference type="ARBA" id="ARBA00022692"/>
    </source>
</evidence>
<gene>
    <name evidence="7" type="ORF">ONZ51_g9075</name>
</gene>
<dbReference type="InterPro" id="IPR050360">
    <property type="entry name" value="MFS_Sugar_Transporters"/>
</dbReference>
<evidence type="ECO:0000256" key="5">
    <source>
        <dbReference type="SAM" id="MobiDB-lite"/>
    </source>
</evidence>
<evidence type="ECO:0000313" key="8">
    <source>
        <dbReference type="Proteomes" id="UP001215151"/>
    </source>
</evidence>
<proteinExistence type="predicted"/>
<dbReference type="Gene3D" id="1.20.1250.20">
    <property type="entry name" value="MFS general substrate transporter like domains"/>
    <property type="match status" value="1"/>
</dbReference>
<keyword evidence="4 6" id="KW-0472">Membrane</keyword>
<feature type="transmembrane region" description="Helical" evidence="6">
    <location>
        <begin position="53"/>
        <end position="72"/>
    </location>
</feature>
<sequence length="129" mass="14921">MGYNALTYTYLVELFPYHARAKGIAVFQWWGRAAGFFNQFVNPIGIQNAGWKYYISYCIFLLFEVIFVWLLFPETSNRSLEELAFLFEGEKLREEQEKRIKEEVEDNGAPTPGNSSDKGSAVHVEHSQI</sequence>
<dbReference type="GO" id="GO:0016020">
    <property type="term" value="C:membrane"/>
    <property type="evidence" value="ECO:0007669"/>
    <property type="project" value="UniProtKB-SubCell"/>
</dbReference>
<organism evidence="7 8">
    <name type="scientific">Trametes cubensis</name>
    <dbReference type="NCBI Taxonomy" id="1111947"/>
    <lineage>
        <taxon>Eukaryota</taxon>
        <taxon>Fungi</taxon>
        <taxon>Dikarya</taxon>
        <taxon>Basidiomycota</taxon>
        <taxon>Agaricomycotina</taxon>
        <taxon>Agaricomycetes</taxon>
        <taxon>Polyporales</taxon>
        <taxon>Polyporaceae</taxon>
        <taxon>Trametes</taxon>
    </lineage>
</organism>
<evidence type="ECO:0000256" key="1">
    <source>
        <dbReference type="ARBA" id="ARBA00004141"/>
    </source>
</evidence>
<name>A0AAD7TM10_9APHY</name>
<dbReference type="AlphaFoldDB" id="A0AAD7TM10"/>
<evidence type="ECO:0008006" key="9">
    <source>
        <dbReference type="Google" id="ProtNLM"/>
    </source>
</evidence>
<feature type="region of interest" description="Disordered" evidence="5">
    <location>
        <begin position="97"/>
        <end position="129"/>
    </location>
</feature>
<dbReference type="EMBL" id="JAPEVG010000296">
    <property type="protein sequence ID" value="KAJ8469299.1"/>
    <property type="molecule type" value="Genomic_DNA"/>
</dbReference>